<evidence type="ECO:0000313" key="2">
    <source>
        <dbReference type="EMBL" id="SVC34376.1"/>
    </source>
</evidence>
<organism evidence="2">
    <name type="scientific">marine metagenome</name>
    <dbReference type="NCBI Taxonomy" id="408172"/>
    <lineage>
        <taxon>unclassified sequences</taxon>
        <taxon>metagenomes</taxon>
        <taxon>ecological metagenomes</taxon>
    </lineage>
</organism>
<dbReference type="Pfam" id="PF01527">
    <property type="entry name" value="HTH_Tnp_1"/>
    <property type="match status" value="1"/>
</dbReference>
<reference evidence="2" key="1">
    <citation type="submission" date="2018-05" db="EMBL/GenBank/DDBJ databases">
        <authorList>
            <person name="Lanie J.A."/>
            <person name="Ng W.-L."/>
            <person name="Kazmierczak K.M."/>
            <person name="Andrzejewski T.M."/>
            <person name="Davidsen T.M."/>
            <person name="Wayne K.J."/>
            <person name="Tettelin H."/>
            <person name="Glass J.I."/>
            <person name="Rusch D."/>
            <person name="Podicherti R."/>
            <person name="Tsui H.-C.T."/>
            <person name="Winkler M.E."/>
        </authorList>
    </citation>
    <scope>NUCLEOTIDE SEQUENCE</scope>
</reference>
<proteinExistence type="predicted"/>
<dbReference type="InterPro" id="IPR052546">
    <property type="entry name" value="Transposase_8_domain"/>
</dbReference>
<name>A0A382LCG2_9ZZZZ</name>
<dbReference type="PANTHER" id="PTHR33609:SF1">
    <property type="entry name" value="TRANSPOSASE"/>
    <property type="match status" value="1"/>
</dbReference>
<dbReference type="SUPFAM" id="SSF46689">
    <property type="entry name" value="Homeodomain-like"/>
    <property type="match status" value="1"/>
</dbReference>
<evidence type="ECO:0008006" key="3">
    <source>
        <dbReference type="Google" id="ProtNLM"/>
    </source>
</evidence>
<evidence type="ECO:0000256" key="1">
    <source>
        <dbReference type="SAM" id="Coils"/>
    </source>
</evidence>
<feature type="coiled-coil region" evidence="1">
    <location>
        <begin position="56"/>
        <end position="83"/>
    </location>
</feature>
<keyword evidence="1" id="KW-0175">Coiled coil</keyword>
<protein>
    <recommendedName>
        <fullName evidence="3">HTH psq-type domain-containing protein</fullName>
    </recommendedName>
</protein>
<dbReference type="GO" id="GO:0003677">
    <property type="term" value="F:DNA binding"/>
    <property type="evidence" value="ECO:0007669"/>
    <property type="project" value="InterPro"/>
</dbReference>
<dbReference type="PANTHER" id="PTHR33609">
    <property type="entry name" value="LOW CALCIUM RESPONSE LOCUS PROTEIN S"/>
    <property type="match status" value="1"/>
</dbReference>
<dbReference type="GO" id="GO:0004803">
    <property type="term" value="F:transposase activity"/>
    <property type="evidence" value="ECO:0007669"/>
    <property type="project" value="InterPro"/>
</dbReference>
<accession>A0A382LCG2</accession>
<dbReference type="EMBL" id="UINC01086165">
    <property type="protein sequence ID" value="SVC34376.1"/>
    <property type="molecule type" value="Genomic_DNA"/>
</dbReference>
<dbReference type="AlphaFoldDB" id="A0A382LCG2"/>
<dbReference type="GO" id="GO:0006313">
    <property type="term" value="P:DNA transposition"/>
    <property type="evidence" value="ECO:0007669"/>
    <property type="project" value="InterPro"/>
</dbReference>
<sequence length="88" mass="10434">MKGKTHSTEEIIRILRQADGGETAKSICREYNISEQTFYRWKKKYGDMELADARRLKVLEKENAELKKMLAEAMLENRVLKEVNSKRW</sequence>
<gene>
    <name evidence="2" type="ORF">METZ01_LOCUS287230</name>
</gene>
<dbReference type="Gene3D" id="1.10.10.60">
    <property type="entry name" value="Homeodomain-like"/>
    <property type="match status" value="1"/>
</dbReference>
<dbReference type="InterPro" id="IPR002514">
    <property type="entry name" value="Transposase_8"/>
</dbReference>
<dbReference type="InterPro" id="IPR009057">
    <property type="entry name" value="Homeodomain-like_sf"/>
</dbReference>